<sequence length="89" mass="9846">MGLPRDPGVFHVLCGEIGRGRFLSLTSRLDDPRWMFAPLDLPVSATHPRDELNMLEDPPARGRRNDAGGRGRRPPADAPPPRTPANLRD</sequence>
<proteinExistence type="predicted"/>
<evidence type="ECO:0000256" key="1">
    <source>
        <dbReference type="SAM" id="MobiDB-lite"/>
    </source>
</evidence>
<name>A0ABU6SMJ1_9FABA</name>
<dbReference type="EMBL" id="JASCZI010061043">
    <property type="protein sequence ID" value="MED6137369.1"/>
    <property type="molecule type" value="Genomic_DNA"/>
</dbReference>
<keyword evidence="3" id="KW-1185">Reference proteome</keyword>
<organism evidence="2 3">
    <name type="scientific">Stylosanthes scabra</name>
    <dbReference type="NCBI Taxonomy" id="79078"/>
    <lineage>
        <taxon>Eukaryota</taxon>
        <taxon>Viridiplantae</taxon>
        <taxon>Streptophyta</taxon>
        <taxon>Embryophyta</taxon>
        <taxon>Tracheophyta</taxon>
        <taxon>Spermatophyta</taxon>
        <taxon>Magnoliopsida</taxon>
        <taxon>eudicotyledons</taxon>
        <taxon>Gunneridae</taxon>
        <taxon>Pentapetalae</taxon>
        <taxon>rosids</taxon>
        <taxon>fabids</taxon>
        <taxon>Fabales</taxon>
        <taxon>Fabaceae</taxon>
        <taxon>Papilionoideae</taxon>
        <taxon>50 kb inversion clade</taxon>
        <taxon>dalbergioids sensu lato</taxon>
        <taxon>Dalbergieae</taxon>
        <taxon>Pterocarpus clade</taxon>
        <taxon>Stylosanthes</taxon>
    </lineage>
</organism>
<evidence type="ECO:0000313" key="3">
    <source>
        <dbReference type="Proteomes" id="UP001341840"/>
    </source>
</evidence>
<accession>A0ABU6SMJ1</accession>
<feature type="compositionally biased region" description="Basic and acidic residues" evidence="1">
    <location>
        <begin position="47"/>
        <end position="69"/>
    </location>
</feature>
<comment type="caution">
    <text evidence="2">The sequence shown here is derived from an EMBL/GenBank/DDBJ whole genome shotgun (WGS) entry which is preliminary data.</text>
</comment>
<protein>
    <submittedName>
        <fullName evidence="2">Uncharacterized protein</fullName>
    </submittedName>
</protein>
<feature type="region of interest" description="Disordered" evidence="1">
    <location>
        <begin position="42"/>
        <end position="89"/>
    </location>
</feature>
<evidence type="ECO:0000313" key="2">
    <source>
        <dbReference type="EMBL" id="MED6137369.1"/>
    </source>
</evidence>
<reference evidence="2 3" key="1">
    <citation type="journal article" date="2023" name="Plants (Basel)">
        <title>Bridging the Gap: Combining Genomics and Transcriptomics Approaches to Understand Stylosanthes scabra, an Orphan Legume from the Brazilian Caatinga.</title>
        <authorList>
            <person name="Ferreira-Neto J.R.C."/>
            <person name="da Silva M.D."/>
            <person name="Binneck E."/>
            <person name="de Melo N.F."/>
            <person name="da Silva R.H."/>
            <person name="de Melo A.L.T.M."/>
            <person name="Pandolfi V."/>
            <person name="Bustamante F.O."/>
            <person name="Brasileiro-Vidal A.C."/>
            <person name="Benko-Iseppon A.M."/>
        </authorList>
    </citation>
    <scope>NUCLEOTIDE SEQUENCE [LARGE SCALE GENOMIC DNA]</scope>
    <source>
        <tissue evidence="2">Leaves</tissue>
    </source>
</reference>
<gene>
    <name evidence="2" type="ORF">PIB30_064445</name>
</gene>
<dbReference type="Proteomes" id="UP001341840">
    <property type="component" value="Unassembled WGS sequence"/>
</dbReference>